<evidence type="ECO:0000313" key="3">
    <source>
        <dbReference type="Proteomes" id="UP000540989"/>
    </source>
</evidence>
<accession>A0A7W8E6N6</accession>
<organism evidence="2 3">
    <name type="scientific">Granulicella aggregans</name>
    <dbReference type="NCBI Taxonomy" id="474949"/>
    <lineage>
        <taxon>Bacteria</taxon>
        <taxon>Pseudomonadati</taxon>
        <taxon>Acidobacteriota</taxon>
        <taxon>Terriglobia</taxon>
        <taxon>Terriglobales</taxon>
        <taxon>Acidobacteriaceae</taxon>
        <taxon>Granulicella</taxon>
    </lineage>
</organism>
<dbReference type="PANTHER" id="PTHR41878">
    <property type="entry name" value="LEXA REPRESSOR-RELATED"/>
    <property type="match status" value="1"/>
</dbReference>
<dbReference type="InterPro" id="IPR024047">
    <property type="entry name" value="MM3350-like_sf"/>
</dbReference>
<name>A0A7W8E6N6_9BACT</name>
<dbReference type="RefSeq" id="WP_184223414.1">
    <property type="nucleotide sequence ID" value="NZ_JACHIP010000021.1"/>
</dbReference>
<dbReference type="Gene3D" id="3.10.290.30">
    <property type="entry name" value="MM3350-like"/>
    <property type="match status" value="1"/>
</dbReference>
<evidence type="ECO:0000313" key="2">
    <source>
        <dbReference type="EMBL" id="MBB5060856.1"/>
    </source>
</evidence>
<keyword evidence="3" id="KW-1185">Reference proteome</keyword>
<gene>
    <name evidence="2" type="ORF">HDF16_005592</name>
</gene>
<protein>
    <recommendedName>
        <fullName evidence="1">Plasmid pRiA4b Orf3-like domain-containing protein</fullName>
    </recommendedName>
</protein>
<feature type="domain" description="Plasmid pRiA4b Orf3-like" evidence="1">
    <location>
        <begin position="3"/>
        <end position="170"/>
    </location>
</feature>
<evidence type="ECO:0000259" key="1">
    <source>
        <dbReference type="Pfam" id="PF07929"/>
    </source>
</evidence>
<dbReference type="Pfam" id="PF07929">
    <property type="entry name" value="PRiA4_ORF3"/>
    <property type="match status" value="1"/>
</dbReference>
<dbReference type="SUPFAM" id="SSF159941">
    <property type="entry name" value="MM3350-like"/>
    <property type="match status" value="1"/>
</dbReference>
<dbReference type="AlphaFoldDB" id="A0A7W8E6N6"/>
<dbReference type="InterPro" id="IPR012912">
    <property type="entry name" value="Plasmid_pRiA4b_Orf3-like"/>
</dbReference>
<proteinExistence type="predicted"/>
<dbReference type="Proteomes" id="UP000540989">
    <property type="component" value="Unassembled WGS sequence"/>
</dbReference>
<dbReference type="PANTHER" id="PTHR41878:SF1">
    <property type="entry name" value="TNPR PROTEIN"/>
    <property type="match status" value="1"/>
</dbReference>
<comment type="caution">
    <text evidence="2">The sequence shown here is derived from an EMBL/GenBank/DDBJ whole genome shotgun (WGS) entry which is preliminary data.</text>
</comment>
<reference evidence="2 3" key="1">
    <citation type="submission" date="2020-08" db="EMBL/GenBank/DDBJ databases">
        <title>Genomic Encyclopedia of Type Strains, Phase IV (KMG-V): Genome sequencing to study the core and pangenomes of soil and plant-associated prokaryotes.</title>
        <authorList>
            <person name="Whitman W."/>
        </authorList>
    </citation>
    <scope>NUCLEOTIDE SEQUENCE [LARGE SCALE GENOMIC DNA]</scope>
    <source>
        <strain evidence="2 3">M8UP14</strain>
    </source>
</reference>
<sequence>MNINRVHVSLREIDPPVWRLLEVSSRTTLKQLHHILQIAMGWEDSHLHEYIVAGQRYGTPDPHYDAPGDVAPETGVRLERVLPEPGASILYLYDFGDYWQHDIRLDTALTAEPGVTYPRLLGGARSCPPEDCGGARGYADLLEILLDPEHEDFEQMRTWVGPRFNAEVFSAVAVNQRLQKRQSA</sequence>
<dbReference type="EMBL" id="JACHIP010000021">
    <property type="protein sequence ID" value="MBB5060856.1"/>
    <property type="molecule type" value="Genomic_DNA"/>
</dbReference>